<protein>
    <submittedName>
        <fullName evidence="1">Uncharacterized protein</fullName>
    </submittedName>
</protein>
<proteinExistence type="predicted"/>
<dbReference type="EMBL" id="JYDP01000031">
    <property type="protein sequence ID" value="KRZ13618.1"/>
    <property type="molecule type" value="Genomic_DNA"/>
</dbReference>
<organism evidence="1 2">
    <name type="scientific">Trichinella zimbabwensis</name>
    <dbReference type="NCBI Taxonomy" id="268475"/>
    <lineage>
        <taxon>Eukaryota</taxon>
        <taxon>Metazoa</taxon>
        <taxon>Ecdysozoa</taxon>
        <taxon>Nematoda</taxon>
        <taxon>Enoplea</taxon>
        <taxon>Dorylaimia</taxon>
        <taxon>Trichinellida</taxon>
        <taxon>Trichinellidae</taxon>
        <taxon>Trichinella</taxon>
    </lineage>
</organism>
<evidence type="ECO:0000313" key="1">
    <source>
        <dbReference type="EMBL" id="KRZ13618.1"/>
    </source>
</evidence>
<accession>A0A0V1HU24</accession>
<sequence length="124" mass="14318">MVGKKNTINAELYVLQMHGLSLEIEHKRFDLRHGVLVQHENAALNEYICISLYGHVVILTDNHCSIELSSGAVQECFFKLCKFLKDRRFFKDFCKRGSMNFSSQDLVISTIDSLISWWIVDTMS</sequence>
<reference evidence="1 2" key="1">
    <citation type="submission" date="2015-01" db="EMBL/GenBank/DDBJ databases">
        <title>Evolution of Trichinella species and genotypes.</title>
        <authorList>
            <person name="Korhonen P.K."/>
            <person name="Edoardo P."/>
            <person name="Giuseppe L.R."/>
            <person name="Gasser R.B."/>
        </authorList>
    </citation>
    <scope>NUCLEOTIDE SEQUENCE [LARGE SCALE GENOMIC DNA]</scope>
    <source>
        <strain evidence="1">ISS1029</strain>
    </source>
</reference>
<evidence type="ECO:0000313" key="2">
    <source>
        <dbReference type="Proteomes" id="UP000055024"/>
    </source>
</evidence>
<gene>
    <name evidence="1" type="ORF">T11_12127</name>
</gene>
<name>A0A0V1HU24_9BILA</name>
<dbReference type="Proteomes" id="UP000055024">
    <property type="component" value="Unassembled WGS sequence"/>
</dbReference>
<keyword evidence="2" id="KW-1185">Reference proteome</keyword>
<dbReference type="AlphaFoldDB" id="A0A0V1HU24"/>
<comment type="caution">
    <text evidence="1">The sequence shown here is derived from an EMBL/GenBank/DDBJ whole genome shotgun (WGS) entry which is preliminary data.</text>
</comment>